<gene>
    <name evidence="2" type="ORF">ACFPT7_23100</name>
</gene>
<proteinExistence type="predicted"/>
<keyword evidence="1" id="KW-0732">Signal</keyword>
<evidence type="ECO:0000313" key="2">
    <source>
        <dbReference type="EMBL" id="MFC5865212.1"/>
    </source>
</evidence>
<sequence length="184" mass="20097">MNRIKLRTAAVLIVLAAIANSAFTQDQSQPSLQDQLQTMYKVSRAGVDSGGFKILEAGTVVVLKKTGIMATEPPGAHKFMIKLPKACDNTFKNGNLSVSRTCSTTTIGSRFLNQGEKMYITKFEVNQKSDKVTFDLVECDQCNGASKPSSMKAIVVFDFANKFLDTAEPGQVVDVINQVFQPQH</sequence>
<reference evidence="3" key="1">
    <citation type="journal article" date="2019" name="Int. J. Syst. Evol. Microbiol.">
        <title>The Global Catalogue of Microorganisms (GCM) 10K type strain sequencing project: providing services to taxonomists for standard genome sequencing and annotation.</title>
        <authorList>
            <consortium name="The Broad Institute Genomics Platform"/>
            <consortium name="The Broad Institute Genome Sequencing Center for Infectious Disease"/>
            <person name="Wu L."/>
            <person name="Ma J."/>
        </authorList>
    </citation>
    <scope>NUCLEOTIDE SEQUENCE [LARGE SCALE GENOMIC DNA]</scope>
    <source>
        <strain evidence="3">JCM 4087</strain>
    </source>
</reference>
<feature type="signal peptide" evidence="1">
    <location>
        <begin position="1"/>
        <end position="24"/>
    </location>
</feature>
<keyword evidence="3" id="KW-1185">Reference proteome</keyword>
<name>A0ABW1EPK9_9BACT</name>
<dbReference type="EMBL" id="JBHSPH010000017">
    <property type="protein sequence ID" value="MFC5865212.1"/>
    <property type="molecule type" value="Genomic_DNA"/>
</dbReference>
<evidence type="ECO:0000313" key="3">
    <source>
        <dbReference type="Proteomes" id="UP001596091"/>
    </source>
</evidence>
<evidence type="ECO:0000256" key="1">
    <source>
        <dbReference type="SAM" id="SignalP"/>
    </source>
</evidence>
<accession>A0ABW1EPK9</accession>
<dbReference type="Proteomes" id="UP001596091">
    <property type="component" value="Unassembled WGS sequence"/>
</dbReference>
<feature type="chain" id="PRO_5047461482" evidence="1">
    <location>
        <begin position="25"/>
        <end position="184"/>
    </location>
</feature>
<comment type="caution">
    <text evidence="2">The sequence shown here is derived from an EMBL/GenBank/DDBJ whole genome shotgun (WGS) entry which is preliminary data.</text>
</comment>
<organism evidence="2 3">
    <name type="scientific">Acidicapsa dinghuensis</name>
    <dbReference type="NCBI Taxonomy" id="2218256"/>
    <lineage>
        <taxon>Bacteria</taxon>
        <taxon>Pseudomonadati</taxon>
        <taxon>Acidobacteriota</taxon>
        <taxon>Terriglobia</taxon>
        <taxon>Terriglobales</taxon>
        <taxon>Acidobacteriaceae</taxon>
        <taxon>Acidicapsa</taxon>
    </lineage>
</organism>
<dbReference type="RefSeq" id="WP_263342576.1">
    <property type="nucleotide sequence ID" value="NZ_JAGSYH010000013.1"/>
</dbReference>
<protein>
    <submittedName>
        <fullName evidence="2">Uncharacterized protein</fullName>
    </submittedName>
</protein>